<evidence type="ECO:0000256" key="1">
    <source>
        <dbReference type="SAM" id="MobiDB-lite"/>
    </source>
</evidence>
<dbReference type="InterPro" id="IPR036508">
    <property type="entry name" value="Chitin-bd_dom_sf"/>
</dbReference>
<evidence type="ECO:0000313" key="5">
    <source>
        <dbReference type="Proteomes" id="UP000639338"/>
    </source>
</evidence>
<dbReference type="SMART" id="SM00494">
    <property type="entry name" value="ChtBD2"/>
    <property type="match status" value="1"/>
</dbReference>
<feature type="signal peptide" evidence="2">
    <location>
        <begin position="1"/>
        <end position="20"/>
    </location>
</feature>
<feature type="domain" description="Chitin-binding type-2" evidence="3">
    <location>
        <begin position="264"/>
        <end position="323"/>
    </location>
</feature>
<name>A0A834XSM7_APHGI</name>
<dbReference type="Pfam" id="PF01607">
    <property type="entry name" value="CBM_14"/>
    <property type="match status" value="1"/>
</dbReference>
<dbReference type="AlphaFoldDB" id="A0A834XSM7"/>
<feature type="chain" id="PRO_5032520752" description="Chitin-binding type-2 domain-containing protein" evidence="2">
    <location>
        <begin position="21"/>
        <end position="323"/>
    </location>
</feature>
<dbReference type="GO" id="GO:0008061">
    <property type="term" value="F:chitin binding"/>
    <property type="evidence" value="ECO:0007669"/>
    <property type="project" value="InterPro"/>
</dbReference>
<comment type="caution">
    <text evidence="4">The sequence shown here is derived from an EMBL/GenBank/DDBJ whole genome shotgun (WGS) entry which is preliminary data.</text>
</comment>
<organism evidence="4 5">
    <name type="scientific">Aphidius gifuensis</name>
    <name type="common">Parasitoid wasp</name>
    <dbReference type="NCBI Taxonomy" id="684658"/>
    <lineage>
        <taxon>Eukaryota</taxon>
        <taxon>Metazoa</taxon>
        <taxon>Ecdysozoa</taxon>
        <taxon>Arthropoda</taxon>
        <taxon>Hexapoda</taxon>
        <taxon>Insecta</taxon>
        <taxon>Pterygota</taxon>
        <taxon>Neoptera</taxon>
        <taxon>Endopterygota</taxon>
        <taxon>Hymenoptera</taxon>
        <taxon>Apocrita</taxon>
        <taxon>Ichneumonoidea</taxon>
        <taxon>Braconidae</taxon>
        <taxon>Aphidiinae</taxon>
        <taxon>Aphidius</taxon>
    </lineage>
</organism>
<keyword evidence="5" id="KW-1185">Reference proteome</keyword>
<dbReference type="OrthoDB" id="6514762at2759"/>
<evidence type="ECO:0000256" key="2">
    <source>
        <dbReference type="SAM" id="SignalP"/>
    </source>
</evidence>
<feature type="region of interest" description="Disordered" evidence="1">
    <location>
        <begin position="127"/>
        <end position="182"/>
    </location>
</feature>
<dbReference type="Gene3D" id="2.170.140.10">
    <property type="entry name" value="Chitin binding domain"/>
    <property type="match status" value="1"/>
</dbReference>
<evidence type="ECO:0000313" key="4">
    <source>
        <dbReference type="EMBL" id="KAF7991461.1"/>
    </source>
</evidence>
<proteinExistence type="predicted"/>
<dbReference type="GO" id="GO:0005576">
    <property type="term" value="C:extracellular region"/>
    <property type="evidence" value="ECO:0007669"/>
    <property type="project" value="InterPro"/>
</dbReference>
<feature type="compositionally biased region" description="Polar residues" evidence="1">
    <location>
        <begin position="141"/>
        <end position="156"/>
    </location>
</feature>
<dbReference type="SUPFAM" id="SSF57625">
    <property type="entry name" value="Invertebrate chitin-binding proteins"/>
    <property type="match status" value="1"/>
</dbReference>
<sequence>MWSIMLRCIVVLSFLVTTKGQSYDLSDDELVDRVNFEVENLKPSRKRADYNEQLIHQDNQENIYSVPSQYLEPPAKFYSRSINDFPFEETSTDSTIKNQDLSTASSYDTSTIKTLKIYEITSFNSSTTYRQNHDDDDFETKTSTDSTENNNIKNNFGGSIDSSDSIGNKEKNTWKNDYQSSAPRDKINSIRTSFSRGNQRYQDNIGETINKKNNWQRPVNNWKEKSNQQINNYKFQDSGAAPGTPDYPINYEHIYYKLQNNNGRFPCPQKLTTHFYLADRLSRCQIFYVCYGNRGNGVPMICPNGTLFNEKLQVCDWWYNVTC</sequence>
<reference evidence="4 5" key="1">
    <citation type="submission" date="2020-08" db="EMBL/GenBank/DDBJ databases">
        <title>Aphidius gifuensis genome sequencing and assembly.</title>
        <authorList>
            <person name="Du Z."/>
        </authorList>
    </citation>
    <scope>NUCLEOTIDE SEQUENCE [LARGE SCALE GENOMIC DNA]</scope>
    <source>
        <strain evidence="4">YNYX2018</strain>
        <tissue evidence="4">Adults</tissue>
    </source>
</reference>
<dbReference type="Proteomes" id="UP000639338">
    <property type="component" value="Unassembled WGS sequence"/>
</dbReference>
<dbReference type="InterPro" id="IPR002557">
    <property type="entry name" value="Chitin-bd_dom"/>
</dbReference>
<feature type="compositionally biased region" description="Low complexity" evidence="1">
    <location>
        <begin position="157"/>
        <end position="166"/>
    </location>
</feature>
<keyword evidence="2" id="KW-0732">Signal</keyword>
<dbReference type="PROSITE" id="PS50940">
    <property type="entry name" value="CHIT_BIND_II"/>
    <property type="match status" value="1"/>
</dbReference>
<protein>
    <recommendedName>
        <fullName evidence="3">Chitin-binding type-2 domain-containing protein</fullName>
    </recommendedName>
</protein>
<accession>A0A834XSM7</accession>
<dbReference type="EMBL" id="JACMRX010000004">
    <property type="protein sequence ID" value="KAF7991461.1"/>
    <property type="molecule type" value="Genomic_DNA"/>
</dbReference>
<gene>
    <name evidence="4" type="ORF">HCN44_008773</name>
</gene>
<evidence type="ECO:0000259" key="3">
    <source>
        <dbReference type="PROSITE" id="PS50940"/>
    </source>
</evidence>